<evidence type="ECO:0000313" key="7">
    <source>
        <dbReference type="Proteomes" id="UP000549616"/>
    </source>
</evidence>
<protein>
    <recommendedName>
        <fullName evidence="3">2,3-dihydro-2,3-dihydroxybenzoate dehydrogenase</fullName>
        <ecNumber evidence="3">1.3.1.28</ecNumber>
    </recommendedName>
</protein>
<keyword evidence="2 6" id="KW-0560">Oxidoreductase</keyword>
<reference evidence="6 7" key="1">
    <citation type="submission" date="2020-07" db="EMBL/GenBank/DDBJ databases">
        <title>Sequencing the genomes of 1000 actinobacteria strains.</title>
        <authorList>
            <person name="Klenk H.-P."/>
        </authorList>
    </citation>
    <scope>NUCLEOTIDE SEQUENCE [LARGE SCALE GENOMIC DNA]</scope>
    <source>
        <strain evidence="6 7">DSM 104006</strain>
    </source>
</reference>
<dbReference type="EMBL" id="JACCFK010000002">
    <property type="protein sequence ID" value="NYI92536.1"/>
    <property type="molecule type" value="Genomic_DNA"/>
</dbReference>
<dbReference type="EC" id="1.3.1.28" evidence="3"/>
<dbReference type="GO" id="GO:0019290">
    <property type="term" value="P:siderophore biosynthetic process"/>
    <property type="evidence" value="ECO:0007669"/>
    <property type="project" value="InterPro"/>
</dbReference>
<dbReference type="InterPro" id="IPR003560">
    <property type="entry name" value="DHB_DH"/>
</dbReference>
<dbReference type="RefSeq" id="WP_312861207.1">
    <property type="nucleotide sequence ID" value="NZ_JACCFK010000002.1"/>
</dbReference>
<dbReference type="InterPro" id="IPR036291">
    <property type="entry name" value="NAD(P)-bd_dom_sf"/>
</dbReference>
<dbReference type="PROSITE" id="PS00061">
    <property type="entry name" value="ADH_SHORT"/>
    <property type="match status" value="1"/>
</dbReference>
<organism evidence="6 7">
    <name type="scientific">Amycolatopsis endophytica</name>
    <dbReference type="NCBI Taxonomy" id="860233"/>
    <lineage>
        <taxon>Bacteria</taxon>
        <taxon>Bacillati</taxon>
        <taxon>Actinomycetota</taxon>
        <taxon>Actinomycetes</taxon>
        <taxon>Pseudonocardiales</taxon>
        <taxon>Pseudonocardiaceae</taxon>
        <taxon>Amycolatopsis</taxon>
    </lineage>
</organism>
<evidence type="ECO:0000256" key="1">
    <source>
        <dbReference type="ARBA" id="ARBA00006484"/>
    </source>
</evidence>
<feature type="domain" description="Ketoreductase" evidence="5">
    <location>
        <begin position="10"/>
        <end position="193"/>
    </location>
</feature>
<accession>A0A853BDL3</accession>
<dbReference type="Gene3D" id="3.40.50.720">
    <property type="entry name" value="NAD(P)-binding Rossmann-like Domain"/>
    <property type="match status" value="1"/>
</dbReference>
<dbReference type="PRINTS" id="PR00081">
    <property type="entry name" value="GDHRDH"/>
</dbReference>
<sequence length="261" mass="26099">MTKQGSADEGVVLVTGAAQGIGAAVVRAFAETGRRVVAADVREETLEGEVAKCAAGGLDVRACAVDVTDAAAVETAVSEVESRHGPVSVLVNGAGVLRTGEVTAMPDADWQDVFAVNTTGVFLVSRAVARRMVPRGAGSIVTISSNAGGVPRVGMAAYAASKAAATMFTKSLGLELARHGIRCNVVAPGSTATPMLAGMGVSEADLIAGSPATYKVGIPLNKVARPADVADAVLYLASPAAGHVTLQELYVDGGATLGGKA</sequence>
<dbReference type="GO" id="GO:0008667">
    <property type="term" value="F:2,3-dihydro-2,3-dihydroxybenzoate dehydrogenase activity"/>
    <property type="evidence" value="ECO:0007669"/>
    <property type="project" value="UniProtKB-UniRule"/>
</dbReference>
<dbReference type="Proteomes" id="UP000549616">
    <property type="component" value="Unassembled WGS sequence"/>
</dbReference>
<dbReference type="AlphaFoldDB" id="A0A853BDL3"/>
<dbReference type="InterPro" id="IPR002347">
    <property type="entry name" value="SDR_fam"/>
</dbReference>
<dbReference type="PANTHER" id="PTHR24321:SF13">
    <property type="entry name" value="2,3-DIHYDRO-2,3-DIHYDROXYBENZOATE DEHYDROGENASE"/>
    <property type="match status" value="1"/>
</dbReference>
<dbReference type="FunFam" id="3.40.50.720:FF:000084">
    <property type="entry name" value="Short-chain dehydrogenase reductase"/>
    <property type="match status" value="1"/>
</dbReference>
<dbReference type="PRINTS" id="PR00080">
    <property type="entry name" value="SDRFAMILY"/>
</dbReference>
<keyword evidence="7" id="KW-1185">Reference proteome</keyword>
<dbReference type="InterPro" id="IPR020904">
    <property type="entry name" value="Sc_DH/Rdtase_CS"/>
</dbReference>
<comment type="similarity">
    <text evidence="1 4">Belongs to the short-chain dehydrogenases/reductases (SDR) family.</text>
</comment>
<evidence type="ECO:0000256" key="3">
    <source>
        <dbReference type="NCBIfam" id="TIGR04316"/>
    </source>
</evidence>
<dbReference type="PANTHER" id="PTHR24321">
    <property type="entry name" value="DEHYDROGENASES, SHORT CHAIN"/>
    <property type="match status" value="1"/>
</dbReference>
<evidence type="ECO:0000256" key="4">
    <source>
        <dbReference type="RuleBase" id="RU000363"/>
    </source>
</evidence>
<gene>
    <name evidence="6" type="ORF">HNR02_005911</name>
</gene>
<evidence type="ECO:0000256" key="2">
    <source>
        <dbReference type="ARBA" id="ARBA00023002"/>
    </source>
</evidence>
<proteinExistence type="inferred from homology"/>
<dbReference type="InterPro" id="IPR057326">
    <property type="entry name" value="KR_dom"/>
</dbReference>
<evidence type="ECO:0000313" key="6">
    <source>
        <dbReference type="EMBL" id="NYI92536.1"/>
    </source>
</evidence>
<evidence type="ECO:0000259" key="5">
    <source>
        <dbReference type="SMART" id="SM00822"/>
    </source>
</evidence>
<dbReference type="NCBIfam" id="TIGR04316">
    <property type="entry name" value="dhbA_paeA"/>
    <property type="match status" value="1"/>
</dbReference>
<comment type="caution">
    <text evidence="6">The sequence shown here is derived from an EMBL/GenBank/DDBJ whole genome shotgun (WGS) entry which is preliminary data.</text>
</comment>
<dbReference type="SUPFAM" id="SSF51735">
    <property type="entry name" value="NAD(P)-binding Rossmann-fold domains"/>
    <property type="match status" value="1"/>
</dbReference>
<dbReference type="Pfam" id="PF00106">
    <property type="entry name" value="adh_short"/>
    <property type="match status" value="1"/>
</dbReference>
<name>A0A853BDL3_9PSEU</name>
<dbReference type="SMART" id="SM00822">
    <property type="entry name" value="PKS_KR"/>
    <property type="match status" value="1"/>
</dbReference>